<evidence type="ECO:0000259" key="2">
    <source>
        <dbReference type="Pfam" id="PF08909"/>
    </source>
</evidence>
<proteinExistence type="predicted"/>
<reference evidence="3 4" key="1">
    <citation type="submission" date="2016-10" db="EMBL/GenBank/DDBJ databases">
        <title>Paenibacillus species isolates.</title>
        <authorList>
            <person name="Beno S.M."/>
        </authorList>
    </citation>
    <scope>NUCLEOTIDE SEQUENCE [LARGE SCALE GENOMIC DNA]</scope>
    <source>
        <strain evidence="3 4">FSL H7-0710</strain>
    </source>
</reference>
<evidence type="ECO:0000313" key="3">
    <source>
        <dbReference type="EMBL" id="OMD44085.1"/>
    </source>
</evidence>
<dbReference type="Pfam" id="PF08909">
    <property type="entry name" value="DUF1854"/>
    <property type="match status" value="1"/>
</dbReference>
<name>A0A1R0Y9K5_9BACL</name>
<dbReference type="OrthoDB" id="2852740at2"/>
<feature type="compositionally biased region" description="Polar residues" evidence="1">
    <location>
        <begin position="1"/>
        <end position="12"/>
    </location>
</feature>
<comment type="caution">
    <text evidence="3">The sequence shown here is derived from an EMBL/GenBank/DDBJ whole genome shotgun (WGS) entry which is preliminary data.</text>
</comment>
<dbReference type="InterPro" id="IPR015005">
    <property type="entry name" value="DUF1854"/>
</dbReference>
<dbReference type="RefSeq" id="WP_076116385.1">
    <property type="nucleotide sequence ID" value="NZ_MPTC01000001.1"/>
</dbReference>
<sequence>MSDPISVSGQSNAKDKDKDPYEINIFEPGAISFSRSQGGVFQGVVEGKVYEELILFRIFPFQYNTQYISVRNSKSEEIGVIRDIDQLDEESRGEVDKELQLRYFLPVVTRIDSIKQKADMWIWELQTNLGQTRIVMRNLHEHMQYPSLHRIILTDVNGKRCEIRDYSTLDAQSRNKLKDVL</sequence>
<dbReference type="EMBL" id="MPTC01000001">
    <property type="protein sequence ID" value="OMD44085.1"/>
    <property type="molecule type" value="Genomic_DNA"/>
</dbReference>
<feature type="domain" description="DUF1854" evidence="2">
    <location>
        <begin position="50"/>
        <end position="179"/>
    </location>
</feature>
<accession>A0A1R0Y9K5</accession>
<protein>
    <recommendedName>
        <fullName evidence="2">DUF1854 domain-containing protein</fullName>
    </recommendedName>
</protein>
<gene>
    <name evidence="3" type="ORF">BSK52_00635</name>
</gene>
<evidence type="ECO:0000256" key="1">
    <source>
        <dbReference type="SAM" id="MobiDB-lite"/>
    </source>
</evidence>
<dbReference type="Proteomes" id="UP000187439">
    <property type="component" value="Unassembled WGS sequence"/>
</dbReference>
<evidence type="ECO:0000313" key="4">
    <source>
        <dbReference type="Proteomes" id="UP000187439"/>
    </source>
</evidence>
<feature type="region of interest" description="Disordered" evidence="1">
    <location>
        <begin position="1"/>
        <end position="20"/>
    </location>
</feature>
<dbReference type="AlphaFoldDB" id="A0A1R0Y9K5"/>
<organism evidence="3 4">
    <name type="scientific">Paenibacillus odorifer</name>
    <dbReference type="NCBI Taxonomy" id="189426"/>
    <lineage>
        <taxon>Bacteria</taxon>
        <taxon>Bacillati</taxon>
        <taxon>Bacillota</taxon>
        <taxon>Bacilli</taxon>
        <taxon>Bacillales</taxon>
        <taxon>Paenibacillaceae</taxon>
        <taxon>Paenibacillus</taxon>
    </lineage>
</organism>